<sequence>MRYKNCQCLLFVREVIVLASLSHGQLLIANGEWAMANGQMISYRISCRIAPCSI</sequence>
<protein>
    <submittedName>
        <fullName evidence="2">Uncharacterized protein</fullName>
    </submittedName>
</protein>
<dbReference type="KEGG" id="bfu:BCIN_11g03340"/>
<keyword evidence="3" id="KW-1185">Reference proteome</keyword>
<feature type="signal peptide" evidence="1">
    <location>
        <begin position="1"/>
        <end position="24"/>
    </location>
</feature>
<evidence type="ECO:0000256" key="1">
    <source>
        <dbReference type="SAM" id="SignalP"/>
    </source>
</evidence>
<dbReference type="EMBL" id="CP009815">
    <property type="protein sequence ID" value="ATZ55028.1"/>
    <property type="molecule type" value="Genomic_DNA"/>
</dbReference>
<evidence type="ECO:0000313" key="3">
    <source>
        <dbReference type="Proteomes" id="UP000001798"/>
    </source>
</evidence>
<dbReference type="Proteomes" id="UP000001798">
    <property type="component" value="Chromosome 11"/>
</dbReference>
<reference evidence="2 3" key="2">
    <citation type="journal article" date="2012" name="Eukaryot. Cell">
        <title>Genome update of Botrytis cinerea strains B05.10 and T4.</title>
        <authorList>
            <person name="Staats M."/>
            <person name="van Kan J.A."/>
        </authorList>
    </citation>
    <scope>NUCLEOTIDE SEQUENCE [LARGE SCALE GENOMIC DNA]</scope>
    <source>
        <strain evidence="2 3">B05.10</strain>
    </source>
</reference>
<accession>A0A384JWW7</accession>
<dbReference type="VEuPathDB" id="FungiDB:Bcin11g03340"/>
<proteinExistence type="predicted"/>
<reference evidence="2 3" key="3">
    <citation type="journal article" date="2017" name="Mol. Plant Pathol.">
        <title>A gapless genome sequence of the fungus Botrytis cinerea.</title>
        <authorList>
            <person name="Van Kan J.A."/>
            <person name="Stassen J.H."/>
            <person name="Mosbach A."/>
            <person name="Van Der Lee T.A."/>
            <person name="Faino L."/>
            <person name="Farmer A.D."/>
            <person name="Papasotiriou D.G."/>
            <person name="Zhou S."/>
            <person name="Seidl M.F."/>
            <person name="Cottam E."/>
            <person name="Edel D."/>
            <person name="Hahn M."/>
            <person name="Schwartz D.C."/>
            <person name="Dietrich R.A."/>
            <person name="Widdison S."/>
            <person name="Scalliet G."/>
        </authorList>
    </citation>
    <scope>NUCLEOTIDE SEQUENCE [LARGE SCALE GENOMIC DNA]</scope>
    <source>
        <strain evidence="2 3">B05.10</strain>
    </source>
</reference>
<dbReference type="AlphaFoldDB" id="A0A384JWW7"/>
<evidence type="ECO:0000313" key="2">
    <source>
        <dbReference type="EMBL" id="ATZ55028.1"/>
    </source>
</evidence>
<feature type="chain" id="PRO_5016855404" evidence="1">
    <location>
        <begin position="25"/>
        <end position="54"/>
    </location>
</feature>
<dbReference type="GeneID" id="5437435"/>
<keyword evidence="1" id="KW-0732">Signal</keyword>
<gene>
    <name evidence="2" type="ORF">BCIN_11g03340</name>
</gene>
<dbReference type="RefSeq" id="XP_001556851.2">
    <property type="nucleotide sequence ID" value="XM_001556801.2"/>
</dbReference>
<reference evidence="2 3" key="1">
    <citation type="journal article" date="2011" name="PLoS Genet.">
        <title>Genomic analysis of the necrotrophic fungal pathogens Sclerotinia sclerotiorum and Botrytis cinerea.</title>
        <authorList>
            <person name="Amselem J."/>
            <person name="Cuomo C.A."/>
            <person name="van Kan J.A."/>
            <person name="Viaud M."/>
            <person name="Benito E.P."/>
            <person name="Couloux A."/>
            <person name="Coutinho P.M."/>
            <person name="de Vries R.P."/>
            <person name="Dyer P.S."/>
            <person name="Fillinger S."/>
            <person name="Fournier E."/>
            <person name="Gout L."/>
            <person name="Hahn M."/>
            <person name="Kohn L."/>
            <person name="Lapalu N."/>
            <person name="Plummer K.M."/>
            <person name="Pradier J.M."/>
            <person name="Quevillon E."/>
            <person name="Sharon A."/>
            <person name="Simon A."/>
            <person name="ten Have A."/>
            <person name="Tudzynski B."/>
            <person name="Tudzynski P."/>
            <person name="Wincker P."/>
            <person name="Andrew M."/>
            <person name="Anthouard V."/>
            <person name="Beever R.E."/>
            <person name="Beffa R."/>
            <person name="Benoit I."/>
            <person name="Bouzid O."/>
            <person name="Brault B."/>
            <person name="Chen Z."/>
            <person name="Choquer M."/>
            <person name="Collemare J."/>
            <person name="Cotton P."/>
            <person name="Danchin E.G."/>
            <person name="Da Silva C."/>
            <person name="Gautier A."/>
            <person name="Giraud C."/>
            <person name="Giraud T."/>
            <person name="Gonzalez C."/>
            <person name="Grossetete S."/>
            <person name="Guldener U."/>
            <person name="Henrissat B."/>
            <person name="Howlett B.J."/>
            <person name="Kodira C."/>
            <person name="Kretschmer M."/>
            <person name="Lappartient A."/>
            <person name="Leroch M."/>
            <person name="Levis C."/>
            <person name="Mauceli E."/>
            <person name="Neuveglise C."/>
            <person name="Oeser B."/>
            <person name="Pearson M."/>
            <person name="Poulain J."/>
            <person name="Poussereau N."/>
            <person name="Quesneville H."/>
            <person name="Rascle C."/>
            <person name="Schumacher J."/>
            <person name="Segurens B."/>
            <person name="Sexton A."/>
            <person name="Silva E."/>
            <person name="Sirven C."/>
            <person name="Soanes D.M."/>
            <person name="Talbot N.J."/>
            <person name="Templeton M."/>
            <person name="Yandava C."/>
            <person name="Yarden O."/>
            <person name="Zeng Q."/>
            <person name="Rollins J.A."/>
            <person name="Lebrun M.H."/>
            <person name="Dickman M."/>
        </authorList>
    </citation>
    <scope>NUCLEOTIDE SEQUENCE [LARGE SCALE GENOMIC DNA]</scope>
    <source>
        <strain evidence="2 3">B05.10</strain>
    </source>
</reference>
<organism evidence="2 3">
    <name type="scientific">Botryotinia fuckeliana (strain B05.10)</name>
    <name type="common">Noble rot fungus</name>
    <name type="synonym">Botrytis cinerea</name>
    <dbReference type="NCBI Taxonomy" id="332648"/>
    <lineage>
        <taxon>Eukaryota</taxon>
        <taxon>Fungi</taxon>
        <taxon>Dikarya</taxon>
        <taxon>Ascomycota</taxon>
        <taxon>Pezizomycotina</taxon>
        <taxon>Leotiomycetes</taxon>
        <taxon>Helotiales</taxon>
        <taxon>Sclerotiniaceae</taxon>
        <taxon>Botrytis</taxon>
    </lineage>
</organism>
<name>A0A384JWW7_BOTFB</name>